<protein>
    <submittedName>
        <fullName evidence="1">Uncharacterized protein</fullName>
    </submittedName>
</protein>
<proteinExistence type="predicted"/>
<organism evidence="1 2">
    <name type="scientific">Microthyrium microscopicum</name>
    <dbReference type="NCBI Taxonomy" id="703497"/>
    <lineage>
        <taxon>Eukaryota</taxon>
        <taxon>Fungi</taxon>
        <taxon>Dikarya</taxon>
        <taxon>Ascomycota</taxon>
        <taxon>Pezizomycotina</taxon>
        <taxon>Dothideomycetes</taxon>
        <taxon>Dothideomycetes incertae sedis</taxon>
        <taxon>Microthyriales</taxon>
        <taxon>Microthyriaceae</taxon>
        <taxon>Microthyrium</taxon>
    </lineage>
</organism>
<dbReference type="EMBL" id="MU004231">
    <property type="protein sequence ID" value="KAF2673581.1"/>
    <property type="molecule type" value="Genomic_DNA"/>
</dbReference>
<evidence type="ECO:0000313" key="1">
    <source>
        <dbReference type="EMBL" id="KAF2673581.1"/>
    </source>
</evidence>
<dbReference type="Proteomes" id="UP000799302">
    <property type="component" value="Unassembled WGS sequence"/>
</dbReference>
<dbReference type="AlphaFoldDB" id="A0A6A6UQ77"/>
<reference evidence="1" key="1">
    <citation type="journal article" date="2020" name="Stud. Mycol.">
        <title>101 Dothideomycetes genomes: a test case for predicting lifestyles and emergence of pathogens.</title>
        <authorList>
            <person name="Haridas S."/>
            <person name="Albert R."/>
            <person name="Binder M."/>
            <person name="Bloem J."/>
            <person name="Labutti K."/>
            <person name="Salamov A."/>
            <person name="Andreopoulos B."/>
            <person name="Baker S."/>
            <person name="Barry K."/>
            <person name="Bills G."/>
            <person name="Bluhm B."/>
            <person name="Cannon C."/>
            <person name="Castanera R."/>
            <person name="Culley D."/>
            <person name="Daum C."/>
            <person name="Ezra D."/>
            <person name="Gonzalez J."/>
            <person name="Henrissat B."/>
            <person name="Kuo A."/>
            <person name="Liang C."/>
            <person name="Lipzen A."/>
            <person name="Lutzoni F."/>
            <person name="Magnuson J."/>
            <person name="Mondo S."/>
            <person name="Nolan M."/>
            <person name="Ohm R."/>
            <person name="Pangilinan J."/>
            <person name="Park H.-J."/>
            <person name="Ramirez L."/>
            <person name="Alfaro M."/>
            <person name="Sun H."/>
            <person name="Tritt A."/>
            <person name="Yoshinaga Y."/>
            <person name="Zwiers L.-H."/>
            <person name="Turgeon B."/>
            <person name="Goodwin S."/>
            <person name="Spatafora J."/>
            <person name="Crous P."/>
            <person name="Grigoriev I."/>
        </authorList>
    </citation>
    <scope>NUCLEOTIDE SEQUENCE</scope>
    <source>
        <strain evidence="1">CBS 115976</strain>
    </source>
</reference>
<name>A0A6A6UQ77_9PEZI</name>
<evidence type="ECO:0000313" key="2">
    <source>
        <dbReference type="Proteomes" id="UP000799302"/>
    </source>
</evidence>
<keyword evidence="2" id="KW-1185">Reference proteome</keyword>
<sequence length="179" mass="19611">MLPLQSKAVAITAGETPPLLKTILSHSQFDDLCVTDFVPDRTYSWKEGEPSQGEASLVYASTRVLEKTNPRDLTMMKQIPLYQPLDNLVAKPLLDKYRLAVNTTELRRARALPADMAADPAAGNVTRTGPNTIIHRYFCVFDGEQSSRSQKAANGSQQGAPSILLEPEESSLCSNCMAK</sequence>
<gene>
    <name evidence="1" type="ORF">BT63DRAFT_451635</name>
</gene>
<accession>A0A6A6UQ77</accession>